<reference evidence="10 11" key="1">
    <citation type="submission" date="2024-02" db="EMBL/GenBank/DDBJ databases">
        <title>Discinaceae phylogenomics.</title>
        <authorList>
            <person name="Dirks A.C."/>
            <person name="James T.Y."/>
        </authorList>
    </citation>
    <scope>NUCLEOTIDE SEQUENCE [LARGE SCALE GENOMIC DNA]</scope>
    <source>
        <strain evidence="10 11">ACD0624</strain>
    </source>
</reference>
<organism evidence="10 11">
    <name type="scientific">Discina gigas</name>
    <dbReference type="NCBI Taxonomy" id="1032678"/>
    <lineage>
        <taxon>Eukaryota</taxon>
        <taxon>Fungi</taxon>
        <taxon>Dikarya</taxon>
        <taxon>Ascomycota</taxon>
        <taxon>Pezizomycotina</taxon>
        <taxon>Pezizomycetes</taxon>
        <taxon>Pezizales</taxon>
        <taxon>Discinaceae</taxon>
        <taxon>Discina</taxon>
    </lineage>
</organism>
<dbReference type="Gene3D" id="2.160.20.10">
    <property type="entry name" value="Single-stranded right-handed beta-helix, Pectin lyase-like"/>
    <property type="match status" value="1"/>
</dbReference>
<keyword evidence="8" id="KW-0961">Cell wall biogenesis/degradation</keyword>
<evidence type="ECO:0000256" key="2">
    <source>
        <dbReference type="ARBA" id="ARBA00008891"/>
    </source>
</evidence>
<keyword evidence="5 8" id="KW-0063">Aspartyl esterase</keyword>
<evidence type="ECO:0000313" key="10">
    <source>
        <dbReference type="EMBL" id="KAL0638610.1"/>
    </source>
</evidence>
<dbReference type="PROSITE" id="PS00503">
    <property type="entry name" value="PECTINESTERASE_2"/>
    <property type="match status" value="1"/>
</dbReference>
<evidence type="ECO:0000313" key="11">
    <source>
        <dbReference type="Proteomes" id="UP001447188"/>
    </source>
</evidence>
<dbReference type="Pfam" id="PF01095">
    <property type="entry name" value="Pectinesterase"/>
    <property type="match status" value="1"/>
</dbReference>
<comment type="function">
    <text evidence="8">Involved in maceration and soft-rotting of plant tissue.</text>
</comment>
<dbReference type="InterPro" id="IPR000070">
    <property type="entry name" value="Pectinesterase_cat"/>
</dbReference>
<comment type="pathway">
    <text evidence="1 8">Glycan metabolism; pectin degradation; 2-dehydro-3-deoxy-D-gluconate from pectin: step 1/5.</text>
</comment>
<evidence type="ECO:0000256" key="4">
    <source>
        <dbReference type="ARBA" id="ARBA00022801"/>
    </source>
</evidence>
<dbReference type="InterPro" id="IPR012334">
    <property type="entry name" value="Pectin_lyas_fold"/>
</dbReference>
<accession>A0ABR3GRU9</accession>
<feature type="domain" description="Pectinesterase catalytic" evidence="9">
    <location>
        <begin position="31"/>
        <end position="323"/>
    </location>
</feature>
<dbReference type="InterPro" id="IPR011050">
    <property type="entry name" value="Pectin_lyase_fold/virulence"/>
</dbReference>
<comment type="similarity">
    <text evidence="2">Belongs to the pectinesterase family.</text>
</comment>
<feature type="chain" id="PRO_5044976976" description="Pectinesterase" evidence="8">
    <location>
        <begin position="18"/>
        <end position="337"/>
    </location>
</feature>
<proteinExistence type="inferred from homology"/>
<evidence type="ECO:0000256" key="1">
    <source>
        <dbReference type="ARBA" id="ARBA00005184"/>
    </source>
</evidence>
<dbReference type="InterPro" id="IPR033131">
    <property type="entry name" value="Pectinesterase_Asp_AS"/>
</dbReference>
<keyword evidence="4 8" id="KW-0378">Hydrolase</keyword>
<evidence type="ECO:0000256" key="6">
    <source>
        <dbReference type="ARBA" id="ARBA00047928"/>
    </source>
</evidence>
<dbReference type="EMBL" id="JBBBZM010000020">
    <property type="protein sequence ID" value="KAL0638610.1"/>
    <property type="molecule type" value="Genomic_DNA"/>
</dbReference>
<name>A0ABR3GRU9_9PEZI</name>
<dbReference type="PANTHER" id="PTHR31321">
    <property type="entry name" value="ACYL-COA THIOESTER HYDROLASE YBHC-RELATED"/>
    <property type="match status" value="1"/>
</dbReference>
<evidence type="ECO:0000259" key="9">
    <source>
        <dbReference type="Pfam" id="PF01095"/>
    </source>
</evidence>
<dbReference type="PANTHER" id="PTHR31321:SF57">
    <property type="entry name" value="PECTINESTERASE 53-RELATED"/>
    <property type="match status" value="1"/>
</dbReference>
<evidence type="ECO:0000256" key="7">
    <source>
        <dbReference type="PROSITE-ProRule" id="PRU10040"/>
    </source>
</evidence>
<keyword evidence="8" id="KW-0964">Secreted</keyword>
<feature type="signal peptide" evidence="8">
    <location>
        <begin position="1"/>
        <end position="17"/>
    </location>
</feature>
<gene>
    <name evidence="10" type="ORF">Q9L58_002336</name>
</gene>
<evidence type="ECO:0000256" key="5">
    <source>
        <dbReference type="ARBA" id="ARBA00023085"/>
    </source>
</evidence>
<comment type="subcellular location">
    <subcellularLocation>
        <location evidence="8">Secreted</location>
    </subcellularLocation>
</comment>
<evidence type="ECO:0000256" key="8">
    <source>
        <dbReference type="RuleBase" id="RU000589"/>
    </source>
</evidence>
<protein>
    <recommendedName>
        <fullName evidence="3 8">Pectinesterase</fullName>
        <ecNumber evidence="3 8">3.1.1.11</ecNumber>
    </recommendedName>
</protein>
<dbReference type="SUPFAM" id="SSF51126">
    <property type="entry name" value="Pectin lyase-like"/>
    <property type="match status" value="1"/>
</dbReference>
<evidence type="ECO:0000256" key="3">
    <source>
        <dbReference type="ARBA" id="ARBA00013229"/>
    </source>
</evidence>
<keyword evidence="11" id="KW-1185">Reference proteome</keyword>
<comment type="caution">
    <text evidence="10">The sequence shown here is derived from an EMBL/GenBank/DDBJ whole genome shotgun (WGS) entry which is preliminary data.</text>
</comment>
<sequence length="337" mass="36870">MQFLQLLLLLPVTLTLATSTTKPPKGAVVVNVNSNSDGVFRSVQDAVWSLPNDTSSQTIFIYPGTYKGQVILRRPGPTVFQGYTKDVHSQKDNTVLLTNGVVASVAGSNAKSATLQIYTNDTIVYNIDVENTYGTGGVAGAQAQALALCQAGERNGYYSSGFYSFQDTVYTQDGTAFFGNVFIKGAVDYIFGMRGTAYFQNAILASTRSGYITAQGREDPSFPGAYVFDNATLLTIENATDHSMFLGRPWRNFSAVVFKNSDFGNVVDLRGWTQWGNTDPRTNGVYYAEFNNKGASAWNSARANFSQLITEEEAEENWSVGKTLGSNKWVDKRFLCN</sequence>
<keyword evidence="8" id="KW-0732">Signal</keyword>
<feature type="active site" evidence="7">
    <location>
        <position position="188"/>
    </location>
</feature>
<dbReference type="Proteomes" id="UP001447188">
    <property type="component" value="Unassembled WGS sequence"/>
</dbReference>
<comment type="catalytic activity">
    <reaction evidence="6 8">
        <text>[(1-&gt;4)-alpha-D-galacturonosyl methyl ester](n) + n H2O = [(1-&gt;4)-alpha-D-galacturonosyl](n) + n methanol + n H(+)</text>
        <dbReference type="Rhea" id="RHEA:22380"/>
        <dbReference type="Rhea" id="RHEA-COMP:14570"/>
        <dbReference type="Rhea" id="RHEA-COMP:14573"/>
        <dbReference type="ChEBI" id="CHEBI:15377"/>
        <dbReference type="ChEBI" id="CHEBI:15378"/>
        <dbReference type="ChEBI" id="CHEBI:17790"/>
        <dbReference type="ChEBI" id="CHEBI:140522"/>
        <dbReference type="ChEBI" id="CHEBI:140523"/>
        <dbReference type="EC" id="3.1.1.11"/>
    </reaction>
</comment>
<dbReference type="EC" id="3.1.1.11" evidence="3 8"/>